<evidence type="ECO:0000313" key="2">
    <source>
        <dbReference type="Proteomes" id="UP001272137"/>
    </source>
</evidence>
<sequence>MPKAAARAARRVFIVEGGPKTLSGRISASERIGIAGVSSRELD</sequence>
<protein>
    <submittedName>
        <fullName evidence="1">Uncharacterized protein</fullName>
    </submittedName>
</protein>
<name>A0AAW9CWD6_BURTH</name>
<dbReference type="AlphaFoldDB" id="A0AAW9CWD6"/>
<reference evidence="1" key="1">
    <citation type="submission" date="2018-08" db="EMBL/GenBank/DDBJ databases">
        <title>Identification of Burkholderia cepacia strains that express a Burkholderia pseudomallei-like capsular polysaccharide.</title>
        <authorList>
            <person name="Burtnick M.N."/>
            <person name="Vongsouvath M."/>
            <person name="Newton P."/>
            <person name="Wuthiekanun V."/>
            <person name="Limmathurotsakul D."/>
            <person name="Brett P.J."/>
            <person name="Chantratita N."/>
            <person name="Dance D.A."/>
        </authorList>
    </citation>
    <scope>NUCLEOTIDE SEQUENCE</scope>
    <source>
        <strain evidence="1">SBXCC001</strain>
    </source>
</reference>
<gene>
    <name evidence="1" type="ORF">C7S16_4647</name>
</gene>
<comment type="caution">
    <text evidence="1">The sequence shown here is derived from an EMBL/GenBank/DDBJ whole genome shotgun (WGS) entry which is preliminary data.</text>
</comment>
<dbReference type="EMBL" id="QXCT01000001">
    <property type="protein sequence ID" value="MDW9253423.1"/>
    <property type="molecule type" value="Genomic_DNA"/>
</dbReference>
<evidence type="ECO:0000313" key="1">
    <source>
        <dbReference type="EMBL" id="MDW9253423.1"/>
    </source>
</evidence>
<accession>A0AAW9CWD6</accession>
<organism evidence="1 2">
    <name type="scientific">Burkholderia thailandensis</name>
    <dbReference type="NCBI Taxonomy" id="57975"/>
    <lineage>
        <taxon>Bacteria</taxon>
        <taxon>Pseudomonadati</taxon>
        <taxon>Pseudomonadota</taxon>
        <taxon>Betaproteobacteria</taxon>
        <taxon>Burkholderiales</taxon>
        <taxon>Burkholderiaceae</taxon>
        <taxon>Burkholderia</taxon>
        <taxon>pseudomallei group</taxon>
    </lineage>
</organism>
<dbReference type="Proteomes" id="UP001272137">
    <property type="component" value="Unassembled WGS sequence"/>
</dbReference>
<proteinExistence type="predicted"/>